<dbReference type="EMBL" id="WHWB01032184">
    <property type="protein sequence ID" value="KAJ7426610.1"/>
    <property type="molecule type" value="Genomic_DNA"/>
</dbReference>
<name>A0ABQ9DQJ5_9PASS</name>
<protein>
    <submittedName>
        <fullName evidence="1">Rna-directed dna polymerase from mobile element jockey-like</fullName>
    </submittedName>
</protein>
<reference evidence="1" key="1">
    <citation type="submission" date="2019-10" db="EMBL/GenBank/DDBJ databases">
        <authorList>
            <person name="Soares A.E.R."/>
            <person name="Aleixo A."/>
            <person name="Schneider P."/>
            <person name="Miyaki C.Y."/>
            <person name="Schneider M.P."/>
            <person name="Mello C."/>
            <person name="Vasconcelos A.T.R."/>
        </authorList>
    </citation>
    <scope>NUCLEOTIDE SEQUENCE</scope>
    <source>
        <tissue evidence="1">Muscle</tissue>
    </source>
</reference>
<accession>A0ABQ9DQJ5</accession>
<sequence>MLFSIFICDLRDGMKYSLTKFSDDTTLKGEVDTWERTRTLQEDLDRLEELGNKNIMKLNKEKCKVLPLEKHNPGVQQKLGSTHLGSSSVERSWGSWWTKLSVRDQCAAVVQQGDRMGGIRAITSRHEEIFIPLYSVLVRPHLG</sequence>
<organism evidence="1 2">
    <name type="scientific">Willisornis vidua</name>
    <name type="common">Xingu scale-backed antbird</name>
    <dbReference type="NCBI Taxonomy" id="1566151"/>
    <lineage>
        <taxon>Eukaryota</taxon>
        <taxon>Metazoa</taxon>
        <taxon>Chordata</taxon>
        <taxon>Craniata</taxon>
        <taxon>Vertebrata</taxon>
        <taxon>Euteleostomi</taxon>
        <taxon>Archelosauria</taxon>
        <taxon>Archosauria</taxon>
        <taxon>Dinosauria</taxon>
        <taxon>Saurischia</taxon>
        <taxon>Theropoda</taxon>
        <taxon>Coelurosauria</taxon>
        <taxon>Aves</taxon>
        <taxon>Neognathae</taxon>
        <taxon>Neoaves</taxon>
        <taxon>Telluraves</taxon>
        <taxon>Australaves</taxon>
        <taxon>Passeriformes</taxon>
        <taxon>Thamnophilidae</taxon>
        <taxon>Willisornis</taxon>
    </lineage>
</organism>
<dbReference type="Proteomes" id="UP001145742">
    <property type="component" value="Unassembled WGS sequence"/>
</dbReference>
<gene>
    <name evidence="1" type="ORF">WISP_14223</name>
</gene>
<comment type="caution">
    <text evidence="1">The sequence shown here is derived from an EMBL/GenBank/DDBJ whole genome shotgun (WGS) entry which is preliminary data.</text>
</comment>
<proteinExistence type="predicted"/>
<keyword evidence="2" id="KW-1185">Reference proteome</keyword>
<evidence type="ECO:0000313" key="1">
    <source>
        <dbReference type="EMBL" id="KAJ7426610.1"/>
    </source>
</evidence>
<dbReference type="PANTHER" id="PTHR33332">
    <property type="entry name" value="REVERSE TRANSCRIPTASE DOMAIN-CONTAINING PROTEIN"/>
    <property type="match status" value="1"/>
</dbReference>
<evidence type="ECO:0000313" key="2">
    <source>
        <dbReference type="Proteomes" id="UP001145742"/>
    </source>
</evidence>